<dbReference type="Pfam" id="PF09751">
    <property type="entry name" value="Es2"/>
    <property type="match status" value="1"/>
</dbReference>
<evidence type="ECO:0000256" key="4">
    <source>
        <dbReference type="SAM" id="MobiDB-lite"/>
    </source>
</evidence>
<dbReference type="GO" id="GO:0071013">
    <property type="term" value="C:catalytic step 2 spliceosome"/>
    <property type="evidence" value="ECO:0007669"/>
    <property type="project" value="TreeGrafter"/>
</dbReference>
<dbReference type="PANTHER" id="PTHR12940:SF0">
    <property type="entry name" value="SPLICING FACTOR ESS-2 HOMOLOG"/>
    <property type="match status" value="1"/>
</dbReference>
<dbReference type="EMBL" id="GBBI01003487">
    <property type="protein sequence ID" value="JAC15225.1"/>
    <property type="molecule type" value="mRNA"/>
</dbReference>
<accession>A0A023F174</accession>
<comment type="similarity">
    <text evidence="2">Belongs to the ESS2 family.</text>
</comment>
<reference evidence="5" key="1">
    <citation type="journal article" date="2014" name="PLoS Negl. Trop. Dis.">
        <title>An updated insight into the Sialotranscriptome of Triatoma infestans: developmental stage and geographic variations.</title>
        <authorList>
            <person name="Schwarz A."/>
            <person name="Medrano-Mercado N."/>
            <person name="Schaub G.A."/>
            <person name="Struchiner C.J."/>
            <person name="Bargues M.D."/>
            <person name="Levy M.Z."/>
            <person name="Ribeiro J.M."/>
        </authorList>
    </citation>
    <scope>NUCLEOTIDE SEQUENCE</scope>
    <source>
        <strain evidence="5">Chile</strain>
        <tissue evidence="5">Salivary glands</tissue>
    </source>
</reference>
<keyword evidence="3" id="KW-0539">Nucleus</keyword>
<protein>
    <submittedName>
        <fullName evidence="5">Putative nuclear protein es2</fullName>
    </submittedName>
</protein>
<feature type="compositionally biased region" description="Polar residues" evidence="4">
    <location>
        <begin position="427"/>
        <end position="436"/>
    </location>
</feature>
<feature type="region of interest" description="Disordered" evidence="4">
    <location>
        <begin position="94"/>
        <end position="147"/>
    </location>
</feature>
<feature type="region of interest" description="Disordered" evidence="4">
    <location>
        <begin position="1"/>
        <end position="24"/>
    </location>
</feature>
<evidence type="ECO:0000256" key="2">
    <source>
        <dbReference type="ARBA" id="ARBA00009072"/>
    </source>
</evidence>
<dbReference type="InterPro" id="IPR019148">
    <property type="entry name" value="Nuclear_protein_DGCR14_ESS-2"/>
</dbReference>
<dbReference type="PANTHER" id="PTHR12940">
    <property type="entry name" value="ES-2 PROTEIN - RELATED"/>
    <property type="match status" value="1"/>
</dbReference>
<evidence type="ECO:0000256" key="3">
    <source>
        <dbReference type="ARBA" id="ARBA00023242"/>
    </source>
</evidence>
<dbReference type="AlphaFoldDB" id="A0A023F174"/>
<comment type="subcellular location">
    <subcellularLocation>
        <location evidence="1">Nucleus</location>
    </subcellularLocation>
</comment>
<evidence type="ECO:0000313" key="5">
    <source>
        <dbReference type="EMBL" id="JAC15225.1"/>
    </source>
</evidence>
<evidence type="ECO:0000256" key="1">
    <source>
        <dbReference type="ARBA" id="ARBA00004123"/>
    </source>
</evidence>
<feature type="compositionally biased region" description="Polar residues" evidence="4">
    <location>
        <begin position="94"/>
        <end position="107"/>
    </location>
</feature>
<feature type="region of interest" description="Disordered" evidence="4">
    <location>
        <begin position="415"/>
        <end position="436"/>
    </location>
</feature>
<name>A0A023F174_TRIIF</name>
<sequence length="460" mass="52260">MNSDKNNALLKADDNLFKQPPIPKSKKVRKQKVLEEDSYLEEMGKIIQRDFFPDLEKLKAQNDYLDALNRNDTIKLQQIHAKYTQGSRTICSERYSSPATFETPNDNRTGEDETFRQSSADAVKKEEPSNDTKSNMSLDEYLGSHTSEDNQSFEEIIAESAKCHRQKYPWLYKEESLETNEDLLSLPSADNNTNILRPKQIDTWSYKDKNYIMYVPDGVDLTPEEKVEMAKRKQEIVHSNTRLKVNPFDEIENKERIQDMAHSQAKSLDGKIGVDGKELVTETPKVNGFSFVNTPSPAPGVNESPLMTWGEIEGTPFRLDGGDTPLRTSAGLSYFVPEPPKRERLALKLADKVGERHRDQKKKAIEAARRQLTSPLSRPGSLDRLQMLSPAAKKFASTQLQRFGTDKRLTAYYSPARPSNKLHTPKIQDSTPATPHNAITTDNLLKLNVKRRPKAADFFN</sequence>
<proteinExistence type="evidence at transcript level"/>
<organism evidence="5">
    <name type="scientific">Triatoma infestans</name>
    <name type="common">Assassin bug</name>
    <dbReference type="NCBI Taxonomy" id="30076"/>
    <lineage>
        <taxon>Eukaryota</taxon>
        <taxon>Metazoa</taxon>
        <taxon>Ecdysozoa</taxon>
        <taxon>Arthropoda</taxon>
        <taxon>Hexapoda</taxon>
        <taxon>Insecta</taxon>
        <taxon>Pterygota</taxon>
        <taxon>Neoptera</taxon>
        <taxon>Paraneoptera</taxon>
        <taxon>Hemiptera</taxon>
        <taxon>Heteroptera</taxon>
        <taxon>Panheteroptera</taxon>
        <taxon>Cimicomorpha</taxon>
        <taxon>Reduviidae</taxon>
        <taxon>Triatominae</taxon>
        <taxon>Triatoma</taxon>
    </lineage>
</organism>